<evidence type="ECO:0008006" key="13">
    <source>
        <dbReference type="Google" id="ProtNLM"/>
    </source>
</evidence>
<evidence type="ECO:0000256" key="4">
    <source>
        <dbReference type="ARBA" id="ARBA00022801"/>
    </source>
</evidence>
<feature type="active site" description="Charge relay system" evidence="6">
    <location>
        <position position="373"/>
    </location>
</feature>
<comment type="similarity">
    <text evidence="1 6 7">Belongs to the peptidase S8 family.</text>
</comment>
<dbReference type="AlphaFoldDB" id="A0A0F4ZKC4"/>
<dbReference type="InterPro" id="IPR010259">
    <property type="entry name" value="S8pro/Inhibitor_I9"/>
</dbReference>
<keyword evidence="5 6" id="KW-0720">Serine protease</keyword>
<evidence type="ECO:0000313" key="11">
    <source>
        <dbReference type="EMBL" id="KKA30987.1"/>
    </source>
</evidence>
<dbReference type="PRINTS" id="PR00723">
    <property type="entry name" value="SUBTILISIN"/>
</dbReference>
<reference evidence="11 12" key="1">
    <citation type="submission" date="2015-03" db="EMBL/GenBank/DDBJ databases">
        <authorList>
            <person name="Radwan O."/>
            <person name="Al-Naeli F.A."/>
            <person name="Rendon G.A."/>
            <person name="Fields C."/>
        </authorList>
    </citation>
    <scope>NUCLEOTIDE SEQUENCE [LARGE SCALE GENOMIC DNA]</scope>
    <source>
        <strain evidence="11">CR-DP1</strain>
    </source>
</reference>
<dbReference type="SUPFAM" id="SSF52743">
    <property type="entry name" value="Subtilisin-like"/>
    <property type="match status" value="1"/>
</dbReference>
<dbReference type="FunFam" id="3.40.50.200:FF:000007">
    <property type="entry name" value="Subtilisin-like serine protease"/>
    <property type="match status" value="1"/>
</dbReference>
<dbReference type="PROSITE" id="PS00136">
    <property type="entry name" value="SUBTILASE_ASP"/>
    <property type="match status" value="1"/>
</dbReference>
<dbReference type="InterPro" id="IPR023827">
    <property type="entry name" value="Peptidase_S8_Asp-AS"/>
</dbReference>
<dbReference type="PANTHER" id="PTHR43806:SF58">
    <property type="entry name" value="ALKALINE PROTEASE 1-RELATED"/>
    <property type="match status" value="1"/>
</dbReference>
<dbReference type="Gene3D" id="3.40.50.200">
    <property type="entry name" value="Peptidase S8/S53 domain"/>
    <property type="match status" value="1"/>
</dbReference>
<feature type="signal peptide" evidence="8">
    <location>
        <begin position="1"/>
        <end position="15"/>
    </location>
</feature>
<feature type="domain" description="Peptidase S8/S53" evidence="9">
    <location>
        <begin position="170"/>
        <end position="407"/>
    </location>
</feature>
<name>A0A0F4ZKC4_9PEZI</name>
<keyword evidence="4 6" id="KW-0378">Hydrolase</keyword>
<dbReference type="InterPro" id="IPR000209">
    <property type="entry name" value="Peptidase_S8/S53_dom"/>
</dbReference>
<dbReference type="InterPro" id="IPR015500">
    <property type="entry name" value="Peptidase_S8_subtilisin-rel"/>
</dbReference>
<dbReference type="EMBL" id="LAEV01000157">
    <property type="protein sequence ID" value="KKA30987.1"/>
    <property type="molecule type" value="Genomic_DNA"/>
</dbReference>
<evidence type="ECO:0000256" key="1">
    <source>
        <dbReference type="ARBA" id="ARBA00011073"/>
    </source>
</evidence>
<dbReference type="InterPro" id="IPR034193">
    <property type="entry name" value="PCSK9_ProteinaseK-like"/>
</dbReference>
<dbReference type="SUPFAM" id="SSF54897">
    <property type="entry name" value="Protease propeptides/inhibitors"/>
    <property type="match status" value="1"/>
</dbReference>
<evidence type="ECO:0000256" key="2">
    <source>
        <dbReference type="ARBA" id="ARBA00022670"/>
    </source>
</evidence>
<evidence type="ECO:0000256" key="7">
    <source>
        <dbReference type="RuleBase" id="RU003355"/>
    </source>
</evidence>
<dbReference type="Pfam" id="PF05922">
    <property type="entry name" value="Inhibitor_I9"/>
    <property type="match status" value="1"/>
</dbReference>
<dbReference type="PROSITE" id="PS51892">
    <property type="entry name" value="SUBTILASE"/>
    <property type="match status" value="1"/>
</dbReference>
<dbReference type="PROSITE" id="PS00138">
    <property type="entry name" value="SUBTILASE_SER"/>
    <property type="match status" value="1"/>
</dbReference>
<feature type="chain" id="PRO_5011955192" description="Peptidase S8/S53 domain-containing protein" evidence="8">
    <location>
        <begin position="16"/>
        <end position="460"/>
    </location>
</feature>
<evidence type="ECO:0000256" key="6">
    <source>
        <dbReference type="PROSITE-ProRule" id="PRU01240"/>
    </source>
</evidence>
<evidence type="ECO:0000259" key="9">
    <source>
        <dbReference type="Pfam" id="PF00082"/>
    </source>
</evidence>
<keyword evidence="3 8" id="KW-0732">Signal</keyword>
<dbReference type="InterPro" id="IPR037045">
    <property type="entry name" value="S8pro/Inhibitor_I9_sf"/>
</dbReference>
<dbReference type="InterPro" id="IPR036852">
    <property type="entry name" value="Peptidase_S8/S53_dom_sf"/>
</dbReference>
<dbReference type="OrthoDB" id="206201at2759"/>
<gene>
    <name evidence="11" type="ORF">TD95_002943</name>
</gene>
<dbReference type="GO" id="GO:0004252">
    <property type="term" value="F:serine-type endopeptidase activity"/>
    <property type="evidence" value="ECO:0007669"/>
    <property type="project" value="UniProtKB-UniRule"/>
</dbReference>
<dbReference type="Pfam" id="PF00082">
    <property type="entry name" value="Peptidase_S8"/>
    <property type="match status" value="1"/>
</dbReference>
<dbReference type="Proteomes" id="UP000033483">
    <property type="component" value="Unassembled WGS sequence"/>
</dbReference>
<keyword evidence="2 6" id="KW-0645">Protease</keyword>
<evidence type="ECO:0000256" key="8">
    <source>
        <dbReference type="SAM" id="SignalP"/>
    </source>
</evidence>
<feature type="active site" description="Charge relay system" evidence="6">
    <location>
        <position position="176"/>
    </location>
</feature>
<dbReference type="PANTHER" id="PTHR43806">
    <property type="entry name" value="PEPTIDASE S8"/>
    <property type="match status" value="1"/>
</dbReference>
<evidence type="ECO:0000313" key="12">
    <source>
        <dbReference type="Proteomes" id="UP000033483"/>
    </source>
</evidence>
<dbReference type="CDD" id="cd04077">
    <property type="entry name" value="Peptidases_S8_PCSK9_ProteinaseK_like"/>
    <property type="match status" value="1"/>
</dbReference>
<organism evidence="11 12">
    <name type="scientific">Thielaviopsis punctulata</name>
    <dbReference type="NCBI Taxonomy" id="72032"/>
    <lineage>
        <taxon>Eukaryota</taxon>
        <taxon>Fungi</taxon>
        <taxon>Dikarya</taxon>
        <taxon>Ascomycota</taxon>
        <taxon>Pezizomycotina</taxon>
        <taxon>Sordariomycetes</taxon>
        <taxon>Hypocreomycetidae</taxon>
        <taxon>Microascales</taxon>
        <taxon>Ceratocystidaceae</taxon>
        <taxon>Thielaviopsis</taxon>
    </lineage>
</organism>
<evidence type="ECO:0000259" key="10">
    <source>
        <dbReference type="Pfam" id="PF05922"/>
    </source>
</evidence>
<keyword evidence="12" id="KW-1185">Reference proteome</keyword>
<dbReference type="InterPro" id="IPR050131">
    <property type="entry name" value="Peptidase_S8_subtilisin-like"/>
</dbReference>
<accession>A0A0F4ZKC4</accession>
<sequence length="460" mass="49336">MKILTLFSLVALCSCTQLNPQPSYATAQHTNGPGNKHVIPDQYIVSLQSGITSLGLQAHVKAVSQFHARSVSRRNTVGVVRTMDYEGVFHGYVGSFDADTVEWLARHPDVAEIEQDTIVALHRANSSAIVTQHKAAWGIAALSHNDTLSLRPSNMNGYTYTYDARAGAGQVAYVLDTGVDTSNPDFEGRAAFGYNALPHVSAADREGHGTHVAGTIISRTWGVAKKGRVVSVKIMDTDTDSMSTVLDGFNWAVHNITHTPSRLATSTINMSLGGFRSRTLNRLVSAAFAMGIPTVASAGNNAMDVYFVSPAGCPDAISVGAMDVRGRMWVWSNYGPLLDVLAPGVEIYSLATPGSMLGDRRANVPFVALSGTSMAAPHITGLALYLRSTDPKLDTAAKLKKRIIEISRKGTLTLMAENTPNRMAYNGLALELENPTAVNETGAVYHHRVPPVHEMSHLVG</sequence>
<comment type="caution">
    <text evidence="11">The sequence shown here is derived from an EMBL/GenBank/DDBJ whole genome shotgun (WGS) entry which is preliminary data.</text>
</comment>
<dbReference type="Gene3D" id="3.30.70.80">
    <property type="entry name" value="Peptidase S8 propeptide/proteinase inhibitor I9"/>
    <property type="match status" value="1"/>
</dbReference>
<dbReference type="GO" id="GO:0006508">
    <property type="term" value="P:proteolysis"/>
    <property type="evidence" value="ECO:0007669"/>
    <property type="project" value="UniProtKB-KW"/>
</dbReference>
<evidence type="ECO:0000256" key="3">
    <source>
        <dbReference type="ARBA" id="ARBA00022729"/>
    </source>
</evidence>
<feature type="domain" description="Inhibitor I9" evidence="10">
    <location>
        <begin position="42"/>
        <end position="122"/>
    </location>
</feature>
<proteinExistence type="inferred from homology"/>
<dbReference type="InterPro" id="IPR023828">
    <property type="entry name" value="Peptidase_S8_Ser-AS"/>
</dbReference>
<dbReference type="GO" id="GO:0005576">
    <property type="term" value="C:extracellular region"/>
    <property type="evidence" value="ECO:0007669"/>
    <property type="project" value="UniProtKB-ARBA"/>
</dbReference>
<evidence type="ECO:0000256" key="5">
    <source>
        <dbReference type="ARBA" id="ARBA00022825"/>
    </source>
</evidence>
<protein>
    <recommendedName>
        <fullName evidence="13">Peptidase S8/S53 domain-containing protein</fullName>
    </recommendedName>
</protein>
<dbReference type="PROSITE" id="PS51257">
    <property type="entry name" value="PROKAR_LIPOPROTEIN"/>
    <property type="match status" value="1"/>
</dbReference>
<feature type="active site" description="Charge relay system" evidence="6">
    <location>
        <position position="208"/>
    </location>
</feature>